<dbReference type="EMBL" id="BJCE01000090">
    <property type="protein sequence ID" value="GCL37679.1"/>
    <property type="molecule type" value="Genomic_DNA"/>
</dbReference>
<dbReference type="Gene3D" id="1.20.1740.10">
    <property type="entry name" value="Amino acid/polyamine transporter I"/>
    <property type="match status" value="1"/>
</dbReference>
<feature type="transmembrane region" description="Helical" evidence="5">
    <location>
        <begin position="235"/>
        <end position="258"/>
    </location>
</feature>
<keyword evidence="3 5" id="KW-1133">Transmembrane helix</keyword>
<keyword evidence="8" id="KW-1185">Reference proteome</keyword>
<feature type="transmembrane region" description="Helical" evidence="5">
    <location>
        <begin position="155"/>
        <end position="177"/>
    </location>
</feature>
<evidence type="ECO:0000256" key="4">
    <source>
        <dbReference type="ARBA" id="ARBA00023136"/>
    </source>
</evidence>
<feature type="transmembrane region" description="Helical" evidence="5">
    <location>
        <begin position="390"/>
        <end position="406"/>
    </location>
</feature>
<proteinExistence type="predicted"/>
<dbReference type="Pfam" id="PF00324">
    <property type="entry name" value="AA_permease"/>
    <property type="match status" value="1"/>
</dbReference>
<comment type="caution">
    <text evidence="7">The sequence shown here is derived from an EMBL/GenBank/DDBJ whole genome shotgun (WGS) entry which is preliminary data.</text>
</comment>
<evidence type="ECO:0000256" key="2">
    <source>
        <dbReference type="ARBA" id="ARBA00022692"/>
    </source>
</evidence>
<feature type="transmembrane region" description="Helical" evidence="5">
    <location>
        <begin position="21"/>
        <end position="42"/>
    </location>
</feature>
<name>A0A479ZYA7_9CYAN</name>
<feature type="transmembrane region" description="Helical" evidence="5">
    <location>
        <begin position="91"/>
        <end position="118"/>
    </location>
</feature>
<feature type="domain" description="Amino acid permease/ SLC12A" evidence="6">
    <location>
        <begin position="22"/>
        <end position="414"/>
    </location>
</feature>
<feature type="transmembrane region" description="Helical" evidence="5">
    <location>
        <begin position="412"/>
        <end position="429"/>
    </location>
</feature>
<keyword evidence="4 5" id="KW-0472">Membrane</keyword>
<feature type="transmembrane region" description="Helical" evidence="5">
    <location>
        <begin position="48"/>
        <end position="70"/>
    </location>
</feature>
<feature type="transmembrane region" description="Helical" evidence="5">
    <location>
        <begin position="130"/>
        <end position="148"/>
    </location>
</feature>
<feature type="transmembrane region" description="Helical" evidence="5">
    <location>
        <begin position="359"/>
        <end position="378"/>
    </location>
</feature>
<dbReference type="PANTHER" id="PTHR42770:SF7">
    <property type="entry name" value="MEMBRANE PROTEIN"/>
    <property type="match status" value="1"/>
</dbReference>
<accession>A0A479ZYA7</accession>
<comment type="subcellular location">
    <subcellularLocation>
        <location evidence="1">Membrane</location>
        <topology evidence="1">Multi-pass membrane protein</topology>
    </subcellularLocation>
</comment>
<organism evidence="7 8">
    <name type="scientific">Sphaerospermopsis reniformis</name>
    <dbReference type="NCBI Taxonomy" id="531300"/>
    <lineage>
        <taxon>Bacteria</taxon>
        <taxon>Bacillati</taxon>
        <taxon>Cyanobacteriota</taxon>
        <taxon>Cyanophyceae</taxon>
        <taxon>Nostocales</taxon>
        <taxon>Aphanizomenonaceae</taxon>
        <taxon>Sphaerospermopsis</taxon>
    </lineage>
</organism>
<protein>
    <submittedName>
        <fullName evidence="7">Amino acid permease-associated region</fullName>
    </submittedName>
</protein>
<evidence type="ECO:0000313" key="8">
    <source>
        <dbReference type="Proteomes" id="UP000300142"/>
    </source>
</evidence>
<dbReference type="InterPro" id="IPR004841">
    <property type="entry name" value="AA-permease/SLC12A_dom"/>
</dbReference>
<dbReference type="AlphaFoldDB" id="A0A479ZYA7"/>
<evidence type="ECO:0000259" key="6">
    <source>
        <dbReference type="Pfam" id="PF00324"/>
    </source>
</evidence>
<evidence type="ECO:0000256" key="5">
    <source>
        <dbReference type="SAM" id="Phobius"/>
    </source>
</evidence>
<feature type="transmembrane region" description="Helical" evidence="5">
    <location>
        <begin position="288"/>
        <end position="313"/>
    </location>
</feature>
<sequence>MSDSETKLQHEMKRELGWFDTTIIGLASVIGVGIFVSLGIAAGLSGLAVIFALILAGLLSACNSLNLAQLAANHPVSGGIYEYGYKYLNHWLGFTGGWIYLLGKTAVAATAALGFAGYFLNALGLFDKGLIVPVAEVAVVILTLVVLGGMKRSKIATTITVFITIFSLFFLIVTGLFVHASTGFEYLTFIPENSGNLLQHLLESTALMFVAYNGAARIAMVAEEIKEPRKNIPKAILLTIFITLVLYVGVAIVSLGSIGADALSDTTAQTASLERVALSFGIPGASKILAIGATTAMLSVLLSIILGLSRLLLAMGRRGDMPNFMAKLNSSETTPYWAVYFICAVIMLLVLTGNVKTTWSFGAFGGLYRCVIVSLAALKLSDEERLYPKWLSWIALLSCLFLAFWIEWQIWLISFGLIGMGLIWHFAIHKIKLSETINKPIP</sequence>
<dbReference type="GO" id="GO:0016020">
    <property type="term" value="C:membrane"/>
    <property type="evidence" value="ECO:0007669"/>
    <property type="project" value="UniProtKB-SubCell"/>
</dbReference>
<feature type="transmembrane region" description="Helical" evidence="5">
    <location>
        <begin position="334"/>
        <end position="353"/>
    </location>
</feature>
<feature type="transmembrane region" description="Helical" evidence="5">
    <location>
        <begin position="197"/>
        <end position="215"/>
    </location>
</feature>
<keyword evidence="2 5" id="KW-0812">Transmembrane</keyword>
<evidence type="ECO:0000256" key="1">
    <source>
        <dbReference type="ARBA" id="ARBA00004141"/>
    </source>
</evidence>
<dbReference type="PIRSF" id="PIRSF006060">
    <property type="entry name" value="AA_transporter"/>
    <property type="match status" value="1"/>
</dbReference>
<dbReference type="InterPro" id="IPR050367">
    <property type="entry name" value="APC_superfamily"/>
</dbReference>
<evidence type="ECO:0000256" key="3">
    <source>
        <dbReference type="ARBA" id="ARBA00022989"/>
    </source>
</evidence>
<dbReference type="GO" id="GO:0055085">
    <property type="term" value="P:transmembrane transport"/>
    <property type="evidence" value="ECO:0007669"/>
    <property type="project" value="InterPro"/>
</dbReference>
<dbReference type="RefSeq" id="WP_096569426.1">
    <property type="nucleotide sequence ID" value="NZ_BJCE01000090.1"/>
</dbReference>
<gene>
    <name evidence="7" type="ORF">SR1949_27900</name>
</gene>
<evidence type="ECO:0000313" key="7">
    <source>
        <dbReference type="EMBL" id="GCL37679.1"/>
    </source>
</evidence>
<dbReference type="Proteomes" id="UP000300142">
    <property type="component" value="Unassembled WGS sequence"/>
</dbReference>
<reference evidence="8" key="1">
    <citation type="submission" date="2019-02" db="EMBL/GenBank/DDBJ databases">
        <title>Draft genome sequence of Sphaerospermopsis reniformis NIES-1949.</title>
        <authorList>
            <person name="Yamaguchi H."/>
            <person name="Suzuki S."/>
            <person name="Kawachi M."/>
        </authorList>
    </citation>
    <scope>NUCLEOTIDE SEQUENCE [LARGE SCALE GENOMIC DNA]</scope>
    <source>
        <strain evidence="8">NIES-1949</strain>
    </source>
</reference>
<dbReference type="PANTHER" id="PTHR42770">
    <property type="entry name" value="AMINO ACID TRANSPORTER-RELATED"/>
    <property type="match status" value="1"/>
</dbReference>